<dbReference type="Pfam" id="PF01890">
    <property type="entry name" value="CbiG_C"/>
    <property type="match status" value="1"/>
</dbReference>
<dbReference type="EMBL" id="VFIP01000015">
    <property type="protein sequence ID" value="TWR95317.1"/>
    <property type="molecule type" value="Genomic_DNA"/>
</dbReference>
<accession>A0A5C5PYB1</accession>
<reference evidence="2 3" key="1">
    <citation type="submission" date="2019-06" db="EMBL/GenBank/DDBJ databases">
        <title>Pseudomonas bimorpha sp. nov. isolated from bovine raw milk and skim milk concentrate.</title>
        <authorList>
            <person name="Hofmann K."/>
            <person name="Huptas C."/>
            <person name="Doll E."/>
            <person name="Scherer S."/>
            <person name="Wenning M."/>
        </authorList>
    </citation>
    <scope>NUCLEOTIDE SEQUENCE [LARGE SCALE GENOMIC DNA]</scope>
    <source>
        <strain evidence="2 3">DSM 108990</strain>
    </source>
</reference>
<dbReference type="GO" id="GO:0009236">
    <property type="term" value="P:cobalamin biosynthetic process"/>
    <property type="evidence" value="ECO:0007669"/>
    <property type="project" value="InterPro"/>
</dbReference>
<organism evidence="2 3">
    <name type="scientific">Pseudomonas saxonica</name>
    <dbReference type="NCBI Taxonomy" id="2600598"/>
    <lineage>
        <taxon>Bacteria</taxon>
        <taxon>Pseudomonadati</taxon>
        <taxon>Pseudomonadota</taxon>
        <taxon>Gammaproteobacteria</taxon>
        <taxon>Pseudomonadales</taxon>
        <taxon>Pseudomonadaceae</taxon>
        <taxon>Pseudomonas</taxon>
    </lineage>
</organism>
<dbReference type="AlphaFoldDB" id="A0A5C5PYB1"/>
<evidence type="ECO:0000313" key="2">
    <source>
        <dbReference type="EMBL" id="TWR95317.1"/>
    </source>
</evidence>
<dbReference type="InterPro" id="IPR036518">
    <property type="entry name" value="CobE/GbiG_C_sf"/>
</dbReference>
<dbReference type="Gene3D" id="3.30.420.180">
    <property type="entry name" value="CobE/GbiG C-terminal domain"/>
    <property type="match status" value="1"/>
</dbReference>
<dbReference type="OrthoDB" id="9781023at2"/>
<dbReference type="InterPro" id="IPR052553">
    <property type="entry name" value="CbiG_hydrolase"/>
</dbReference>
<dbReference type="PANTHER" id="PTHR37477">
    <property type="entry name" value="COBALT-PRECORRIN-5A HYDROLASE"/>
    <property type="match status" value="1"/>
</dbReference>
<comment type="caution">
    <text evidence="2">The sequence shown here is derived from an EMBL/GenBank/DDBJ whole genome shotgun (WGS) entry which is preliminary data.</text>
</comment>
<protein>
    <submittedName>
        <fullName evidence="2">Cobalamin biosynthesis protein</fullName>
    </submittedName>
</protein>
<name>A0A5C5PYB1_9PSED</name>
<dbReference type="RefSeq" id="WP_146426099.1">
    <property type="nucleotide sequence ID" value="NZ_VFIP01000015.1"/>
</dbReference>
<dbReference type="Proteomes" id="UP000317901">
    <property type="component" value="Unassembled WGS sequence"/>
</dbReference>
<dbReference type="InterPro" id="IPR002750">
    <property type="entry name" value="CobE/GbiG_C"/>
</dbReference>
<proteinExistence type="predicted"/>
<dbReference type="SUPFAM" id="SSF159664">
    <property type="entry name" value="CobE/GbiG C-terminal domain-like"/>
    <property type="match status" value="1"/>
</dbReference>
<sequence>MREAATGPILVIGLGCRQGCSAEHLRALIEHSLGKAGISLSEISALASIDTKQHEPGLLQVAAHLNLRLEVFSAEQLAPYTSRLSHHSTLAFEHTGCFGIAESASLALSEQLGTWPASLLITLQKSSAATFALASSEQKPR</sequence>
<evidence type="ECO:0000313" key="3">
    <source>
        <dbReference type="Proteomes" id="UP000317901"/>
    </source>
</evidence>
<gene>
    <name evidence="2" type="ORF">FJD37_09950</name>
</gene>
<feature type="domain" description="CobE/GbiG C-terminal" evidence="1">
    <location>
        <begin position="10"/>
        <end position="134"/>
    </location>
</feature>
<dbReference type="PANTHER" id="PTHR37477:SF1">
    <property type="entry name" value="COBALT-PRECORRIN-5A HYDROLASE"/>
    <property type="match status" value="1"/>
</dbReference>
<evidence type="ECO:0000259" key="1">
    <source>
        <dbReference type="Pfam" id="PF01890"/>
    </source>
</evidence>
<dbReference type="PROSITE" id="PS51257">
    <property type="entry name" value="PROKAR_LIPOPROTEIN"/>
    <property type="match status" value="1"/>
</dbReference>